<organism evidence="1">
    <name type="scientific">hydrothermal vent metagenome</name>
    <dbReference type="NCBI Taxonomy" id="652676"/>
    <lineage>
        <taxon>unclassified sequences</taxon>
        <taxon>metagenomes</taxon>
        <taxon>ecological metagenomes</taxon>
    </lineage>
</organism>
<name>A0A3B1DA59_9ZZZZ</name>
<proteinExistence type="predicted"/>
<sequence>MIQYAMKKVVIMASVLFLLPLLTACKDKPRNPVKEYGNALINSYEKAQGAAETANFELIKRAIQQFHAANGEYPENLQDLAKFIGIEINADMYEYDPSTGTITLR</sequence>
<dbReference type="AlphaFoldDB" id="A0A3B1DA59"/>
<evidence type="ECO:0000313" key="1">
    <source>
        <dbReference type="EMBL" id="VAX33014.1"/>
    </source>
</evidence>
<accession>A0A3B1DA59</accession>
<dbReference type="PROSITE" id="PS51257">
    <property type="entry name" value="PROKAR_LIPOPROTEIN"/>
    <property type="match status" value="1"/>
</dbReference>
<evidence type="ECO:0008006" key="2">
    <source>
        <dbReference type="Google" id="ProtNLM"/>
    </source>
</evidence>
<protein>
    <recommendedName>
        <fullName evidence="2">Type II secretion system protein GspG C-terminal domain-containing protein</fullName>
    </recommendedName>
</protein>
<reference evidence="1" key="1">
    <citation type="submission" date="2018-06" db="EMBL/GenBank/DDBJ databases">
        <authorList>
            <person name="Zhirakovskaya E."/>
        </authorList>
    </citation>
    <scope>NUCLEOTIDE SEQUENCE</scope>
</reference>
<dbReference type="EMBL" id="UOGI01000159">
    <property type="protein sequence ID" value="VAX33014.1"/>
    <property type="molecule type" value="Genomic_DNA"/>
</dbReference>
<gene>
    <name evidence="1" type="ORF">MNBD_NITROSPIRAE03-2061</name>
</gene>